<evidence type="ECO:0000313" key="2">
    <source>
        <dbReference type="EMBL" id="KAF4382819.1"/>
    </source>
</evidence>
<keyword evidence="1" id="KW-0472">Membrane</keyword>
<gene>
    <name evidence="2" type="ORF">G4B88_021602</name>
</gene>
<reference evidence="2 3" key="1">
    <citation type="journal article" date="2020" name="bioRxiv">
        <title>Sequence and annotation of 42 cannabis genomes reveals extensive copy number variation in cannabinoid synthesis and pathogen resistance genes.</title>
        <authorList>
            <person name="Mckernan K.J."/>
            <person name="Helbert Y."/>
            <person name="Kane L.T."/>
            <person name="Ebling H."/>
            <person name="Zhang L."/>
            <person name="Liu B."/>
            <person name="Eaton Z."/>
            <person name="Mclaughlin S."/>
            <person name="Kingan S."/>
            <person name="Baybayan P."/>
            <person name="Concepcion G."/>
            <person name="Jordan M."/>
            <person name="Riva A."/>
            <person name="Barbazuk W."/>
            <person name="Harkins T."/>
        </authorList>
    </citation>
    <scope>NUCLEOTIDE SEQUENCE [LARGE SCALE GENOMIC DNA]</scope>
    <source>
        <strain evidence="3">cv. Jamaican Lion 4</strain>
        <tissue evidence="2">Leaf</tissue>
    </source>
</reference>
<name>A0A7J6GL17_CANSA</name>
<keyword evidence="1" id="KW-0812">Transmembrane</keyword>
<keyword evidence="1" id="KW-1133">Transmembrane helix</keyword>
<dbReference type="EMBL" id="JAATIQ010000100">
    <property type="protein sequence ID" value="KAF4382819.1"/>
    <property type="molecule type" value="Genomic_DNA"/>
</dbReference>
<keyword evidence="3" id="KW-1185">Reference proteome</keyword>
<organism evidence="2 3">
    <name type="scientific">Cannabis sativa</name>
    <name type="common">Hemp</name>
    <name type="synonym">Marijuana</name>
    <dbReference type="NCBI Taxonomy" id="3483"/>
    <lineage>
        <taxon>Eukaryota</taxon>
        <taxon>Viridiplantae</taxon>
        <taxon>Streptophyta</taxon>
        <taxon>Embryophyta</taxon>
        <taxon>Tracheophyta</taxon>
        <taxon>Spermatophyta</taxon>
        <taxon>Magnoliopsida</taxon>
        <taxon>eudicotyledons</taxon>
        <taxon>Gunneridae</taxon>
        <taxon>Pentapetalae</taxon>
        <taxon>rosids</taxon>
        <taxon>fabids</taxon>
        <taxon>Rosales</taxon>
        <taxon>Cannabaceae</taxon>
        <taxon>Cannabis</taxon>
    </lineage>
</organism>
<sequence length="182" mass="20903">MEDDDEVASEHPILNKWPLHSSITGCDLDGKLFERTWRLDFKAAIFSSRVRDFWLEVLNVITLIVGALPVHTFAQNMFRKHYYYQGNQYSNSIIAMLSTPPSRSRMHNSSALSSFCTTSSSLLSAFFNFWPAKMDSAASRLANLFDSITSSQHTLLEFILETNDHLFDFDREFCPVMNEIND</sequence>
<proteinExistence type="predicted"/>
<protein>
    <submittedName>
        <fullName evidence="2">Uncharacterized protein</fullName>
    </submittedName>
</protein>
<evidence type="ECO:0000256" key="1">
    <source>
        <dbReference type="SAM" id="Phobius"/>
    </source>
</evidence>
<comment type="caution">
    <text evidence="2">The sequence shown here is derived from an EMBL/GenBank/DDBJ whole genome shotgun (WGS) entry which is preliminary data.</text>
</comment>
<accession>A0A7J6GL17</accession>
<feature type="transmembrane region" description="Helical" evidence="1">
    <location>
        <begin position="53"/>
        <end position="74"/>
    </location>
</feature>
<dbReference type="Proteomes" id="UP000583929">
    <property type="component" value="Unassembled WGS sequence"/>
</dbReference>
<dbReference type="AlphaFoldDB" id="A0A7J6GL17"/>
<evidence type="ECO:0000313" key="3">
    <source>
        <dbReference type="Proteomes" id="UP000583929"/>
    </source>
</evidence>